<evidence type="ECO:0000256" key="2">
    <source>
        <dbReference type="SAM" id="Phobius"/>
    </source>
</evidence>
<feature type="region of interest" description="Disordered" evidence="1">
    <location>
        <begin position="74"/>
        <end position="97"/>
    </location>
</feature>
<accession>A0A857C4I8</accession>
<dbReference type="InterPro" id="IPR009872">
    <property type="entry name" value="DUF1427"/>
</dbReference>
<sequence>MKMYLLSLGAGILVGIVYSLLNVRSPAPPIVALVGLLGILLGEQVVPMVRHALRGAPVTLGWIAEHRLPHVCGELPSGTDHRQAAAPPSRRDDSTAG</sequence>
<dbReference type="AlphaFoldDB" id="A0A857C4I8"/>
<reference evidence="3 4" key="1">
    <citation type="submission" date="2019-12" db="EMBL/GenBank/DDBJ databases">
        <title>The genome of Stappia indica PHM037.</title>
        <authorList>
            <person name="Kacar D."/>
            <person name="Galan B."/>
            <person name="Canedo L."/>
            <person name="Rodriguez P."/>
            <person name="de la Calle F."/>
            <person name="Garcia J.L."/>
        </authorList>
    </citation>
    <scope>NUCLEOTIDE SEQUENCE [LARGE SCALE GENOMIC DNA]</scope>
    <source>
        <strain evidence="3 4">PHM037</strain>
    </source>
</reference>
<evidence type="ECO:0000313" key="4">
    <source>
        <dbReference type="Proteomes" id="UP000435648"/>
    </source>
</evidence>
<keyword evidence="2" id="KW-0472">Membrane</keyword>
<organism evidence="3 4">
    <name type="scientific">Stappia indica</name>
    <dbReference type="NCBI Taxonomy" id="538381"/>
    <lineage>
        <taxon>Bacteria</taxon>
        <taxon>Pseudomonadati</taxon>
        <taxon>Pseudomonadota</taxon>
        <taxon>Alphaproteobacteria</taxon>
        <taxon>Hyphomicrobiales</taxon>
        <taxon>Stappiaceae</taxon>
        <taxon>Stappia</taxon>
    </lineage>
</organism>
<dbReference type="Pfam" id="PF07235">
    <property type="entry name" value="DUF1427"/>
    <property type="match status" value="1"/>
</dbReference>
<dbReference type="EMBL" id="CP046908">
    <property type="protein sequence ID" value="QGZ33789.1"/>
    <property type="molecule type" value="Genomic_DNA"/>
</dbReference>
<gene>
    <name evidence="3" type="ORF">GH266_04265</name>
</gene>
<name>A0A857C4I8_9HYPH</name>
<dbReference type="Proteomes" id="UP000435648">
    <property type="component" value="Chromosome"/>
</dbReference>
<evidence type="ECO:0000256" key="1">
    <source>
        <dbReference type="SAM" id="MobiDB-lite"/>
    </source>
</evidence>
<dbReference type="NCBIfam" id="TIGR03510">
    <property type="entry name" value="XapX"/>
    <property type="match status" value="1"/>
</dbReference>
<feature type="transmembrane region" description="Helical" evidence="2">
    <location>
        <begin position="29"/>
        <end position="46"/>
    </location>
</feature>
<keyword evidence="2" id="KW-1133">Transmembrane helix</keyword>
<dbReference type="RefSeq" id="WP_158192795.1">
    <property type="nucleotide sequence ID" value="NZ_CP046908.1"/>
</dbReference>
<keyword evidence="2" id="KW-0812">Transmembrane</keyword>
<dbReference type="InterPro" id="IPR020017">
    <property type="entry name" value="XapX_domain"/>
</dbReference>
<feature type="compositionally biased region" description="Basic and acidic residues" evidence="1">
    <location>
        <begin position="79"/>
        <end position="97"/>
    </location>
</feature>
<dbReference type="OrthoDB" id="4302993at2"/>
<dbReference type="KEGG" id="siw:GH266_04265"/>
<evidence type="ECO:0000313" key="3">
    <source>
        <dbReference type="EMBL" id="QGZ33789.1"/>
    </source>
</evidence>
<proteinExistence type="predicted"/>
<protein>
    <submittedName>
        <fullName evidence="3">DUF1427 family protein</fullName>
    </submittedName>
</protein>